<dbReference type="AlphaFoldDB" id="A0A6B1DMP7"/>
<dbReference type="PANTHER" id="PTHR38133:SF1">
    <property type="entry name" value="SLR1429 PROTEIN"/>
    <property type="match status" value="1"/>
</dbReference>
<sequence length="264" mass="29220">MNVDPLETARDPVSGDPAGWYERWDSALFADNPRLRGFARQCAATVEIMSLDMKGNRIVATVRHQSQRRITVTAGLPRYPTADWYQSLNADADRILAAGQRGGQRISAEVLSLLADSGRGLWPSGMEELQLNVAPHSEQIPCPWCMAVLVETGWLLEQDPLVLFRLRGLHQDDLAGLMAHLQQVRSGRRHAEGTAAKPGREANFHDEFWGDMRAIRSLRRHVENRDDAVAPAYQLGPPPAADQAGNGDLALLVEAIYARARQSD</sequence>
<dbReference type="PANTHER" id="PTHR38133">
    <property type="entry name" value="SLR1429 PROTEIN"/>
    <property type="match status" value="1"/>
</dbReference>
<protein>
    <submittedName>
        <fullName evidence="1">Uncharacterized protein</fullName>
    </submittedName>
</protein>
<dbReference type="EMBL" id="VXPY01000002">
    <property type="protein sequence ID" value="MYD88740.1"/>
    <property type="molecule type" value="Genomic_DNA"/>
</dbReference>
<comment type="caution">
    <text evidence="1">The sequence shown here is derived from an EMBL/GenBank/DDBJ whole genome shotgun (WGS) entry which is preliminary data.</text>
</comment>
<reference evidence="1" key="1">
    <citation type="submission" date="2019-09" db="EMBL/GenBank/DDBJ databases">
        <title>Characterisation of the sponge microbiome using genome-centric metagenomics.</title>
        <authorList>
            <person name="Engelberts J.P."/>
            <person name="Robbins S.J."/>
            <person name="De Goeij J.M."/>
            <person name="Aranda M."/>
            <person name="Bell S.C."/>
            <person name="Webster N.S."/>
        </authorList>
    </citation>
    <scope>NUCLEOTIDE SEQUENCE</scope>
    <source>
        <strain evidence="1">SB0662_bin_9</strain>
    </source>
</reference>
<name>A0A6B1DMP7_9CHLR</name>
<organism evidence="1">
    <name type="scientific">Caldilineaceae bacterium SB0662_bin_9</name>
    <dbReference type="NCBI Taxonomy" id="2605258"/>
    <lineage>
        <taxon>Bacteria</taxon>
        <taxon>Bacillati</taxon>
        <taxon>Chloroflexota</taxon>
        <taxon>Caldilineae</taxon>
        <taxon>Caldilineales</taxon>
        <taxon>Caldilineaceae</taxon>
    </lineage>
</organism>
<evidence type="ECO:0000313" key="1">
    <source>
        <dbReference type="EMBL" id="MYD88740.1"/>
    </source>
</evidence>
<accession>A0A6B1DMP7</accession>
<gene>
    <name evidence="1" type="ORF">F4Y08_00135</name>
</gene>
<proteinExistence type="predicted"/>